<sequence>MESDNPSADIIVNRIVKDPSLIPVRYVYDMYADDIVFNKPTQGYLRVQAGEAIDISGSVNMDEDIRSQVVGFQLTKFQNGDYQTSGKKTVVQMNENREFSGSVAINEPGNYLINILSPDVFAGGMTSPYGSTKWAEIAVEVMPKGK</sequence>
<evidence type="ECO:0000313" key="1">
    <source>
        <dbReference type="EMBL" id="OXM16442.1"/>
    </source>
</evidence>
<comment type="caution">
    <text evidence="1">The sequence shown here is derived from an EMBL/GenBank/DDBJ whole genome shotgun (WGS) entry which is preliminary data.</text>
</comment>
<dbReference type="EMBL" id="NMUQ01000001">
    <property type="protein sequence ID" value="OXM16442.1"/>
    <property type="molecule type" value="Genomic_DNA"/>
</dbReference>
<dbReference type="AlphaFoldDB" id="A0A229P2I1"/>
<accession>A0A229P2I1</accession>
<proteinExistence type="predicted"/>
<name>A0A229P2I1_9BACL</name>
<reference evidence="1 2" key="1">
    <citation type="submission" date="2017-07" db="EMBL/GenBank/DDBJ databases">
        <title>Paenibacillus herberti R33 genome sequencing and assembly.</title>
        <authorList>
            <person name="Su W."/>
        </authorList>
    </citation>
    <scope>NUCLEOTIDE SEQUENCE [LARGE SCALE GENOMIC DNA]</scope>
    <source>
        <strain evidence="1 2">R33</strain>
    </source>
</reference>
<dbReference type="RefSeq" id="WP_089523527.1">
    <property type="nucleotide sequence ID" value="NZ_NMUQ01000001.1"/>
</dbReference>
<protein>
    <submittedName>
        <fullName evidence="1">Uncharacterized protein</fullName>
    </submittedName>
</protein>
<dbReference type="OrthoDB" id="2655591at2"/>
<gene>
    <name evidence="1" type="ORF">CGZ75_07145</name>
</gene>
<organism evidence="1 2">
    <name type="scientific">Paenibacillus herberti</name>
    <dbReference type="NCBI Taxonomy" id="1619309"/>
    <lineage>
        <taxon>Bacteria</taxon>
        <taxon>Bacillati</taxon>
        <taxon>Bacillota</taxon>
        <taxon>Bacilli</taxon>
        <taxon>Bacillales</taxon>
        <taxon>Paenibacillaceae</taxon>
        <taxon>Paenibacillus</taxon>
    </lineage>
</organism>
<evidence type="ECO:0000313" key="2">
    <source>
        <dbReference type="Proteomes" id="UP000215145"/>
    </source>
</evidence>
<keyword evidence="2" id="KW-1185">Reference proteome</keyword>
<dbReference type="Proteomes" id="UP000215145">
    <property type="component" value="Unassembled WGS sequence"/>
</dbReference>